<dbReference type="PANTHER" id="PTHR46438:SF7">
    <property type="entry name" value="ALPHA_BETA-HYDROLASES SUPERFAMILY PROTEIN"/>
    <property type="match status" value="1"/>
</dbReference>
<proteinExistence type="predicted"/>
<dbReference type="AlphaFoldDB" id="W7TK16"/>
<feature type="transmembrane region" description="Helical" evidence="2">
    <location>
        <begin position="19"/>
        <end position="37"/>
    </location>
</feature>
<keyword evidence="4" id="KW-0378">Hydrolase</keyword>
<dbReference type="PANTHER" id="PTHR46438">
    <property type="entry name" value="ALPHA/BETA-HYDROLASES SUPERFAMILY PROTEIN"/>
    <property type="match status" value="1"/>
</dbReference>
<dbReference type="GO" id="GO:0047746">
    <property type="term" value="F:chlorophyllase activity"/>
    <property type="evidence" value="ECO:0007669"/>
    <property type="project" value="TreeGrafter"/>
</dbReference>
<dbReference type="InterPro" id="IPR029058">
    <property type="entry name" value="AB_hydrolase_fold"/>
</dbReference>
<keyword evidence="2" id="KW-0472">Membrane</keyword>
<evidence type="ECO:0000313" key="4">
    <source>
        <dbReference type="EMBL" id="EWM21069.1"/>
    </source>
</evidence>
<protein>
    <submittedName>
        <fullName evidence="4">Alpha beta hydrolase fold protein</fullName>
    </submittedName>
</protein>
<keyword evidence="2" id="KW-1133">Transmembrane helix</keyword>
<dbReference type="Proteomes" id="UP000019335">
    <property type="component" value="Unassembled WGS sequence"/>
</dbReference>
<organism evidence="4 5">
    <name type="scientific">Nannochloropsis gaditana</name>
    <dbReference type="NCBI Taxonomy" id="72520"/>
    <lineage>
        <taxon>Eukaryota</taxon>
        <taxon>Sar</taxon>
        <taxon>Stramenopiles</taxon>
        <taxon>Ochrophyta</taxon>
        <taxon>Eustigmatophyceae</taxon>
        <taxon>Eustigmatales</taxon>
        <taxon>Monodopsidaceae</taxon>
        <taxon>Nannochloropsis</taxon>
    </lineage>
</organism>
<dbReference type="InterPro" id="IPR000073">
    <property type="entry name" value="AB_hydrolase_1"/>
</dbReference>
<feature type="compositionally biased region" description="Pro residues" evidence="1">
    <location>
        <begin position="89"/>
        <end position="98"/>
    </location>
</feature>
<evidence type="ECO:0000259" key="3">
    <source>
        <dbReference type="Pfam" id="PF12697"/>
    </source>
</evidence>
<dbReference type="EMBL" id="AZIL01002666">
    <property type="protein sequence ID" value="EWM21069.1"/>
    <property type="molecule type" value="Genomic_DNA"/>
</dbReference>
<feature type="domain" description="AB hydrolase-1" evidence="3">
    <location>
        <begin position="128"/>
        <end position="351"/>
    </location>
</feature>
<dbReference type="GO" id="GO:0009507">
    <property type="term" value="C:chloroplast"/>
    <property type="evidence" value="ECO:0007669"/>
    <property type="project" value="TreeGrafter"/>
</dbReference>
<evidence type="ECO:0000313" key="5">
    <source>
        <dbReference type="Proteomes" id="UP000019335"/>
    </source>
</evidence>
<sequence>MRSTADGIRKRRWPGEHRLFFLTLVNILTMSRAFYFARPQSWCPSSTGPASNIQRAPFFLELRPSSAWCDPFLPFARGGPSRAGTVEAPPSPPPQPSRRPPRRTFEAWTWRGHRINYRVEGDAEAPPILLIHGFGASVGHFRNQFRDLPPLGYRVFAVDLLGFGGSDKVKAGVDYELELWRDLLVDFMQEMEARGTASTTHGWTVGGNSIGGLLTLMVAVARGAETVKGCVLFNCAGGLTSFREEELPWILRPLWIFVRVVLFGDIFGPGLFQRFRTEENVRSVLAQVYGNETAVDDELVDVLLTPGLDDGAEEVFLKVLRAPAGPSPEELLPQIQVPVIGIWGEKDPWTPLATGK</sequence>
<dbReference type="OrthoDB" id="408373at2759"/>
<comment type="caution">
    <text evidence="4">The sequence shown here is derived from an EMBL/GenBank/DDBJ whole genome shotgun (WGS) entry which is preliminary data.</text>
</comment>
<gene>
    <name evidence="4" type="ORF">Naga_101000g2</name>
</gene>
<dbReference type="PRINTS" id="PR00111">
    <property type="entry name" value="ABHYDROLASE"/>
</dbReference>
<reference evidence="4 5" key="1">
    <citation type="journal article" date="2014" name="Mol. Plant">
        <title>Chromosome Scale Genome Assembly and Transcriptome Profiling of Nannochloropsis gaditana in Nitrogen Depletion.</title>
        <authorList>
            <person name="Corteggiani Carpinelli E."/>
            <person name="Telatin A."/>
            <person name="Vitulo N."/>
            <person name="Forcato C."/>
            <person name="D'Angelo M."/>
            <person name="Schiavon R."/>
            <person name="Vezzi A."/>
            <person name="Giacometti G.M."/>
            <person name="Morosinotto T."/>
            <person name="Valle G."/>
        </authorList>
    </citation>
    <scope>NUCLEOTIDE SEQUENCE [LARGE SCALE GENOMIC DNA]</scope>
    <source>
        <strain evidence="4 5">B-31</strain>
    </source>
</reference>
<evidence type="ECO:0000256" key="2">
    <source>
        <dbReference type="SAM" id="Phobius"/>
    </source>
</evidence>
<dbReference type="Gene3D" id="3.40.50.1820">
    <property type="entry name" value="alpha/beta hydrolase"/>
    <property type="match status" value="1"/>
</dbReference>
<evidence type="ECO:0000256" key="1">
    <source>
        <dbReference type="SAM" id="MobiDB-lite"/>
    </source>
</evidence>
<keyword evidence="5" id="KW-1185">Reference proteome</keyword>
<name>W7TK16_9STRA</name>
<accession>W7TK16</accession>
<dbReference type="Pfam" id="PF12697">
    <property type="entry name" value="Abhydrolase_6"/>
    <property type="match status" value="1"/>
</dbReference>
<dbReference type="SUPFAM" id="SSF53474">
    <property type="entry name" value="alpha/beta-Hydrolases"/>
    <property type="match status" value="1"/>
</dbReference>
<dbReference type="GO" id="GO:0015994">
    <property type="term" value="P:chlorophyll metabolic process"/>
    <property type="evidence" value="ECO:0007669"/>
    <property type="project" value="TreeGrafter"/>
</dbReference>
<feature type="region of interest" description="Disordered" evidence="1">
    <location>
        <begin position="80"/>
        <end position="102"/>
    </location>
</feature>
<keyword evidence="2" id="KW-0812">Transmembrane</keyword>